<dbReference type="InterPro" id="IPR027051">
    <property type="entry name" value="XdhC_Rossmann_dom"/>
</dbReference>
<dbReference type="PANTHER" id="PTHR30388:SF4">
    <property type="entry name" value="MOLYBDENUM COFACTOR INSERTION CHAPERONE PAOD"/>
    <property type="match status" value="1"/>
</dbReference>
<dbReference type="InterPro" id="IPR052698">
    <property type="entry name" value="MoCofactor_Util/Proc"/>
</dbReference>
<organism evidence="2 3">
    <name type="scientific">Hoeflea poritis</name>
    <dbReference type="NCBI Taxonomy" id="2993659"/>
    <lineage>
        <taxon>Bacteria</taxon>
        <taxon>Pseudomonadati</taxon>
        <taxon>Pseudomonadota</taxon>
        <taxon>Alphaproteobacteria</taxon>
        <taxon>Hyphomicrobiales</taxon>
        <taxon>Rhizobiaceae</taxon>
        <taxon>Hoeflea</taxon>
    </lineage>
</organism>
<dbReference type="EMBL" id="JAPJZH010000020">
    <property type="protein sequence ID" value="MDA4848207.1"/>
    <property type="molecule type" value="Genomic_DNA"/>
</dbReference>
<gene>
    <name evidence="2" type="ORF">OOZ53_22815</name>
</gene>
<dbReference type="Pfam" id="PF13478">
    <property type="entry name" value="XdhC_C"/>
    <property type="match status" value="1"/>
</dbReference>
<comment type="caution">
    <text evidence="2">The sequence shown here is derived from an EMBL/GenBank/DDBJ whole genome shotgun (WGS) entry which is preliminary data.</text>
</comment>
<evidence type="ECO:0000313" key="3">
    <source>
        <dbReference type="Proteomes" id="UP001148313"/>
    </source>
</evidence>
<dbReference type="PANTHER" id="PTHR30388">
    <property type="entry name" value="ALDEHYDE OXIDOREDUCTASE MOLYBDENUM COFACTOR ASSEMBLY PROTEIN"/>
    <property type="match status" value="1"/>
</dbReference>
<sequence length="230" mass="24439">MDTDLLQQLNVERQARRAAILITDLENGGGRLLREGEPAGGGLEEAAERAFRSGKSTIVEADGRSLFLNVHVPPARLVVVGAVHISQALAPMAAIAGFDMTVIDPRTAFATEERFGSVELLAEWPDEALERAPLDAYTALAAVTHDPKIDDFPLKSALESGCFYVGALGSRKTHAKRVERLKALGLEEAQIDRIASPIGLDIGASSPAEIAVAILAEVIAALRKRQVAAS</sequence>
<name>A0ABT4VU13_9HYPH</name>
<reference evidence="2" key="1">
    <citation type="submission" date="2022-11" db="EMBL/GenBank/DDBJ databases">
        <title>Hoeflea poritis sp. nov., isolated from scleractinian coral Porites lutea.</title>
        <authorList>
            <person name="Zhang G."/>
            <person name="Wei Q."/>
            <person name="Cai L."/>
        </authorList>
    </citation>
    <scope>NUCLEOTIDE SEQUENCE</scope>
    <source>
        <strain evidence="2">E7-10</strain>
    </source>
</reference>
<evidence type="ECO:0000259" key="1">
    <source>
        <dbReference type="Pfam" id="PF13478"/>
    </source>
</evidence>
<feature type="domain" description="XdhC Rossmann" evidence="1">
    <location>
        <begin position="77"/>
        <end position="218"/>
    </location>
</feature>
<dbReference type="Gene3D" id="3.40.50.720">
    <property type="entry name" value="NAD(P)-binding Rossmann-like Domain"/>
    <property type="match status" value="1"/>
</dbReference>
<dbReference type="RefSeq" id="WP_271092064.1">
    <property type="nucleotide sequence ID" value="NZ_JAPJZH010000020.1"/>
</dbReference>
<dbReference type="Proteomes" id="UP001148313">
    <property type="component" value="Unassembled WGS sequence"/>
</dbReference>
<keyword evidence="3" id="KW-1185">Reference proteome</keyword>
<evidence type="ECO:0000313" key="2">
    <source>
        <dbReference type="EMBL" id="MDA4848207.1"/>
    </source>
</evidence>
<protein>
    <submittedName>
        <fullName evidence="2">XdhC family protein</fullName>
    </submittedName>
</protein>
<accession>A0ABT4VU13</accession>
<proteinExistence type="predicted"/>